<dbReference type="Proteomes" id="UP000198683">
    <property type="component" value="Unassembled WGS sequence"/>
</dbReference>
<dbReference type="RefSeq" id="WP_090772174.1">
    <property type="nucleotide sequence ID" value="NZ_FNFB01000028.1"/>
</dbReference>
<dbReference type="Pfam" id="PF00145">
    <property type="entry name" value="DNA_methylase"/>
    <property type="match status" value="2"/>
</dbReference>
<comment type="similarity">
    <text evidence="6">Belongs to the class I-like SAM-binding methyltransferase superfamily. C5-methyltransferase family.</text>
</comment>
<dbReference type="GO" id="GO:0009307">
    <property type="term" value="P:DNA restriction-modification system"/>
    <property type="evidence" value="ECO:0007669"/>
    <property type="project" value="UniProtKB-KW"/>
</dbReference>
<dbReference type="PANTHER" id="PTHR10629">
    <property type="entry name" value="CYTOSINE-SPECIFIC METHYLTRANSFERASE"/>
    <property type="match status" value="1"/>
</dbReference>
<reference evidence="8 9" key="1">
    <citation type="submission" date="2016-10" db="EMBL/GenBank/DDBJ databases">
        <authorList>
            <person name="de Groot N.N."/>
        </authorList>
    </citation>
    <scope>NUCLEOTIDE SEQUENCE [LARGE SCALE GENOMIC DNA]</scope>
    <source>
        <strain evidence="8 9">CGMCC 4.5681</strain>
    </source>
</reference>
<feature type="compositionally biased region" description="Basic and acidic residues" evidence="7">
    <location>
        <begin position="494"/>
        <end position="508"/>
    </location>
</feature>
<dbReference type="EC" id="2.1.1.37" evidence="1"/>
<dbReference type="AlphaFoldDB" id="A0A1G9MNC2"/>
<accession>A0A1G9MNC2</accession>
<dbReference type="Gene3D" id="3.90.120.10">
    <property type="entry name" value="DNA Methylase, subunit A, domain 2"/>
    <property type="match status" value="1"/>
</dbReference>
<evidence type="ECO:0000313" key="9">
    <source>
        <dbReference type="Proteomes" id="UP000198683"/>
    </source>
</evidence>
<dbReference type="OrthoDB" id="9813719at2"/>
<dbReference type="Gene3D" id="3.40.50.150">
    <property type="entry name" value="Vaccinia Virus protein VP39"/>
    <property type="match status" value="1"/>
</dbReference>
<organism evidence="8 9">
    <name type="scientific">Nonomuraea maritima</name>
    <dbReference type="NCBI Taxonomy" id="683260"/>
    <lineage>
        <taxon>Bacteria</taxon>
        <taxon>Bacillati</taxon>
        <taxon>Actinomycetota</taxon>
        <taxon>Actinomycetes</taxon>
        <taxon>Streptosporangiales</taxon>
        <taxon>Streptosporangiaceae</taxon>
        <taxon>Nonomuraea</taxon>
    </lineage>
</organism>
<sequence>MLNRLFPDDIDVVEMFAGGGGSGTGIAAVPGTKLKFAANHAKTAKWTYVANHPDVDFWLGDVQAADAIEKFPYASFFWASPACPAFSTASGETRYFDKENQMALWADDLDDLDEHQKTRIRSRALMEEVVTYLRHCQEKHGKPVLGFGVENVVQARLWAHWDRWIRELRKLGYIVQIHAVNAAHVQGRTTLPTPQSRDRMLVSAVHESVGRTPNYSKWFDPYAFCPSHGGWVQAVRAWKRHGVDMGVYGIKHGQYVWVCPEVSCQGQIIEPPVLPAAYAVDWTDLGTPIGSRKKTKQKPEGLAPKTIARIRAGVEEHWIKPFITPAGGTWNDGPRGVDEPISALTTREANALVVPCEGRDGKKARPTSMPKRTSTTRLEDAIAFNPDSQLGAFPAFLSLMRSDRARNTNPTTDPLATLVSDGSNHALASDPDMKDGMLPLMFPFRGGGDEFRSRPAFEDPAHAVTAGGFHHGLGVPPGWSPPPSLLMRNNGSKGDGREHVTPTSEHMRTVTTTGHQSLVTAPPGLPMPETLLMAYYGNGRVQGVNEPLGTVPTRDRWALLTPDGQIDVQSIKFRMLKLKELQRAQSFRDDYRFVADTARDKVKLIGNAVPPPMAEILACAVIEAILNVEFDRFAHDYALTA</sequence>
<evidence type="ECO:0000256" key="2">
    <source>
        <dbReference type="ARBA" id="ARBA00022603"/>
    </source>
</evidence>
<evidence type="ECO:0000256" key="4">
    <source>
        <dbReference type="ARBA" id="ARBA00022691"/>
    </source>
</evidence>
<proteinExistence type="inferred from homology"/>
<gene>
    <name evidence="8" type="ORF">SAMN05421874_128115</name>
</gene>
<dbReference type="InterPro" id="IPR001525">
    <property type="entry name" value="C5_MeTfrase"/>
</dbReference>
<keyword evidence="5" id="KW-0680">Restriction system</keyword>
<evidence type="ECO:0000256" key="6">
    <source>
        <dbReference type="PROSITE-ProRule" id="PRU01016"/>
    </source>
</evidence>
<keyword evidence="4 6" id="KW-0949">S-adenosyl-L-methionine</keyword>
<dbReference type="GO" id="GO:0003886">
    <property type="term" value="F:DNA (cytosine-5-)-methyltransferase activity"/>
    <property type="evidence" value="ECO:0007669"/>
    <property type="project" value="UniProtKB-EC"/>
</dbReference>
<dbReference type="GO" id="GO:0003677">
    <property type="term" value="F:DNA binding"/>
    <property type="evidence" value="ECO:0007669"/>
    <property type="project" value="TreeGrafter"/>
</dbReference>
<name>A0A1G9MNC2_9ACTN</name>
<dbReference type="InterPro" id="IPR031303">
    <property type="entry name" value="C5_meth_CS"/>
</dbReference>
<dbReference type="PROSITE" id="PS00095">
    <property type="entry name" value="C5_MTASE_2"/>
    <property type="match status" value="1"/>
</dbReference>
<dbReference type="InterPro" id="IPR050390">
    <property type="entry name" value="C5-Methyltransferase"/>
</dbReference>
<dbReference type="STRING" id="683260.SAMN05421874_128115"/>
<protein>
    <recommendedName>
        <fullName evidence="1">DNA (cytosine-5-)-methyltransferase</fullName>
        <ecNumber evidence="1">2.1.1.37</ecNumber>
    </recommendedName>
</protein>
<keyword evidence="3 6" id="KW-0808">Transferase</keyword>
<dbReference type="GO" id="GO:0044027">
    <property type="term" value="P:negative regulation of gene expression via chromosomal CpG island methylation"/>
    <property type="evidence" value="ECO:0007669"/>
    <property type="project" value="TreeGrafter"/>
</dbReference>
<evidence type="ECO:0000256" key="3">
    <source>
        <dbReference type="ARBA" id="ARBA00022679"/>
    </source>
</evidence>
<dbReference type="InterPro" id="IPR029063">
    <property type="entry name" value="SAM-dependent_MTases_sf"/>
</dbReference>
<dbReference type="EMBL" id="FNFB01000028">
    <property type="protein sequence ID" value="SDL75776.1"/>
    <property type="molecule type" value="Genomic_DNA"/>
</dbReference>
<keyword evidence="2 6" id="KW-0489">Methyltransferase</keyword>
<keyword evidence="9" id="KW-1185">Reference proteome</keyword>
<evidence type="ECO:0000256" key="5">
    <source>
        <dbReference type="ARBA" id="ARBA00022747"/>
    </source>
</evidence>
<evidence type="ECO:0000313" key="8">
    <source>
        <dbReference type="EMBL" id="SDL75776.1"/>
    </source>
</evidence>
<feature type="active site" evidence="6">
    <location>
        <position position="83"/>
    </location>
</feature>
<evidence type="ECO:0000256" key="1">
    <source>
        <dbReference type="ARBA" id="ARBA00011975"/>
    </source>
</evidence>
<dbReference type="SUPFAM" id="SSF53335">
    <property type="entry name" value="S-adenosyl-L-methionine-dependent methyltransferases"/>
    <property type="match status" value="1"/>
</dbReference>
<evidence type="ECO:0000256" key="7">
    <source>
        <dbReference type="SAM" id="MobiDB-lite"/>
    </source>
</evidence>
<dbReference type="GO" id="GO:0032259">
    <property type="term" value="P:methylation"/>
    <property type="evidence" value="ECO:0007669"/>
    <property type="project" value="UniProtKB-KW"/>
</dbReference>
<dbReference type="PROSITE" id="PS51679">
    <property type="entry name" value="SAM_MT_C5"/>
    <property type="match status" value="1"/>
</dbReference>
<feature type="region of interest" description="Disordered" evidence="7">
    <location>
        <begin position="473"/>
        <end position="516"/>
    </location>
</feature>
<dbReference type="PANTHER" id="PTHR10629:SF52">
    <property type="entry name" value="DNA (CYTOSINE-5)-METHYLTRANSFERASE 1"/>
    <property type="match status" value="1"/>
</dbReference>